<dbReference type="Pfam" id="PF01728">
    <property type="entry name" value="FtsJ"/>
    <property type="match status" value="1"/>
</dbReference>
<evidence type="ECO:0000259" key="6">
    <source>
        <dbReference type="Pfam" id="PF01728"/>
    </source>
</evidence>
<evidence type="ECO:0000256" key="1">
    <source>
        <dbReference type="ARBA" id="ARBA00022490"/>
    </source>
</evidence>
<name>A0A9P0A364_BEMTA</name>
<evidence type="ECO:0000313" key="7">
    <source>
        <dbReference type="EMBL" id="CAH0384774.1"/>
    </source>
</evidence>
<feature type="domain" description="Ribosomal RNA methyltransferase FtsJ" evidence="6">
    <location>
        <begin position="21"/>
        <end position="205"/>
    </location>
</feature>
<evidence type="ECO:0000256" key="2">
    <source>
        <dbReference type="ARBA" id="ARBA00022552"/>
    </source>
</evidence>
<keyword evidence="5" id="KW-0949">S-adenosyl-L-methionine</keyword>
<dbReference type="InterPro" id="IPR015507">
    <property type="entry name" value="rRNA-MeTfrase_E"/>
</dbReference>
<dbReference type="GO" id="GO:0002181">
    <property type="term" value="P:cytoplasmic translation"/>
    <property type="evidence" value="ECO:0007669"/>
    <property type="project" value="TreeGrafter"/>
</dbReference>
<accession>A0A9P0A364</accession>
<dbReference type="AlphaFoldDB" id="A0A9P0A364"/>
<dbReference type="PANTHER" id="PTHR10920:SF12">
    <property type="entry name" value="TRNA (CYTIDINE(32)_GUANOSINE(34)-2'-O)-METHYLTRANSFERASE-RELATED"/>
    <property type="match status" value="1"/>
</dbReference>
<evidence type="ECO:0000256" key="5">
    <source>
        <dbReference type="ARBA" id="ARBA00022691"/>
    </source>
</evidence>
<dbReference type="Gene3D" id="3.40.50.150">
    <property type="entry name" value="Vaccinia Virus protein VP39"/>
    <property type="match status" value="1"/>
</dbReference>
<dbReference type="InterPro" id="IPR050082">
    <property type="entry name" value="RNA_methyltr_RlmE"/>
</dbReference>
<proteinExistence type="inferred from homology"/>
<keyword evidence="1" id="KW-0963">Cytoplasm</keyword>
<keyword evidence="4" id="KW-0808">Transferase</keyword>
<dbReference type="GO" id="GO:0008175">
    <property type="term" value="F:tRNA methyltransferase activity"/>
    <property type="evidence" value="ECO:0007669"/>
    <property type="project" value="TreeGrafter"/>
</dbReference>
<dbReference type="InterPro" id="IPR002877">
    <property type="entry name" value="RNA_MeTrfase_FtsJ_dom"/>
</dbReference>
<dbReference type="InterPro" id="IPR029063">
    <property type="entry name" value="SAM-dependent_MTases_sf"/>
</dbReference>
<keyword evidence="3" id="KW-0489">Methyltransferase</keyword>
<organism evidence="7 8">
    <name type="scientific">Bemisia tabaci</name>
    <name type="common">Sweetpotato whitefly</name>
    <name type="synonym">Aleurodes tabaci</name>
    <dbReference type="NCBI Taxonomy" id="7038"/>
    <lineage>
        <taxon>Eukaryota</taxon>
        <taxon>Metazoa</taxon>
        <taxon>Ecdysozoa</taxon>
        <taxon>Arthropoda</taxon>
        <taxon>Hexapoda</taxon>
        <taxon>Insecta</taxon>
        <taxon>Pterygota</taxon>
        <taxon>Neoptera</taxon>
        <taxon>Paraneoptera</taxon>
        <taxon>Hemiptera</taxon>
        <taxon>Sternorrhyncha</taxon>
        <taxon>Aleyrodoidea</taxon>
        <taxon>Aleyrodidae</taxon>
        <taxon>Aleyrodinae</taxon>
        <taxon>Bemisia</taxon>
    </lineage>
</organism>
<dbReference type="Proteomes" id="UP001152759">
    <property type="component" value="Chromosome 2"/>
</dbReference>
<dbReference type="SUPFAM" id="SSF53335">
    <property type="entry name" value="S-adenosyl-L-methionine-dependent methyltransferases"/>
    <property type="match status" value="1"/>
</dbReference>
<sequence>MGKASRDKRDVYYRLAKEQVWRSRSAFKLLQLQEEFRFLDGVKAVVDLCAAPGGWSQVLSQHLCRLNETTHQPKVKIVSVDVQEMAPHPFLEIVQGDITKINTVKQILEKFNGNRVDCVVCDGAPDVTGNNDMDLCLQEHLLSAAYAITCCILKAGGSFVAKIFRGKNNAVTLNLLRTHFSKVLVAKPRCSRNSSIEAFVVCADFQPRLSEGASVGSFPLRDLDMKFYSSLSARQKTPFVACGKEMYDSDRTYSKQLGTDDYVIRNPAQSPISPPYAESIRVLSNKTVYFSITHGNKGDQESA</sequence>
<evidence type="ECO:0000256" key="4">
    <source>
        <dbReference type="ARBA" id="ARBA00022679"/>
    </source>
</evidence>
<reference evidence="7" key="1">
    <citation type="submission" date="2021-12" db="EMBL/GenBank/DDBJ databases">
        <authorList>
            <person name="King R."/>
        </authorList>
    </citation>
    <scope>NUCLEOTIDE SEQUENCE</scope>
</reference>
<dbReference type="GO" id="GO:0006364">
    <property type="term" value="P:rRNA processing"/>
    <property type="evidence" value="ECO:0007669"/>
    <property type="project" value="UniProtKB-KW"/>
</dbReference>
<evidence type="ECO:0000256" key="3">
    <source>
        <dbReference type="ARBA" id="ARBA00022603"/>
    </source>
</evidence>
<evidence type="ECO:0000313" key="8">
    <source>
        <dbReference type="Proteomes" id="UP001152759"/>
    </source>
</evidence>
<dbReference type="GO" id="GO:0005737">
    <property type="term" value="C:cytoplasm"/>
    <property type="evidence" value="ECO:0007669"/>
    <property type="project" value="TreeGrafter"/>
</dbReference>
<dbReference type="FunFam" id="3.40.50.150:FF:000220">
    <property type="entry name" value="CAMK protein kinase"/>
    <property type="match status" value="1"/>
</dbReference>
<keyword evidence="2" id="KW-0698">rRNA processing</keyword>
<keyword evidence="8" id="KW-1185">Reference proteome</keyword>
<protein>
    <recommendedName>
        <fullName evidence="6">Ribosomal RNA methyltransferase FtsJ domain-containing protein</fullName>
    </recommendedName>
</protein>
<dbReference type="GO" id="GO:0030488">
    <property type="term" value="P:tRNA methylation"/>
    <property type="evidence" value="ECO:0007669"/>
    <property type="project" value="TreeGrafter"/>
</dbReference>
<dbReference type="HAMAP" id="MF_01547">
    <property type="entry name" value="RNA_methyltr_E"/>
    <property type="match status" value="1"/>
</dbReference>
<dbReference type="PANTHER" id="PTHR10920">
    <property type="entry name" value="RIBOSOMAL RNA METHYLTRANSFERASE"/>
    <property type="match status" value="1"/>
</dbReference>
<gene>
    <name evidence="7" type="ORF">BEMITA_LOCUS4069</name>
</gene>
<dbReference type="EMBL" id="OU963863">
    <property type="protein sequence ID" value="CAH0384774.1"/>
    <property type="molecule type" value="Genomic_DNA"/>
</dbReference>